<dbReference type="RefSeq" id="WP_422919095.1">
    <property type="nucleotide sequence ID" value="NZ_JAMZEJ010000003.1"/>
</dbReference>
<feature type="transmembrane region" description="Helical" evidence="2">
    <location>
        <begin position="139"/>
        <end position="159"/>
    </location>
</feature>
<feature type="transmembrane region" description="Helical" evidence="2">
    <location>
        <begin position="68"/>
        <end position="87"/>
    </location>
</feature>
<sequence length="166" mass="16742">MPASAPTTASRAAPPASGPDINIPPPSGTGATPQATAPAATETSPGTSIAAPATASAADRVPEGLSPVALVVVLALIALWALLLLPLRRSLSQSLLGQFADLGRSRAAANSFYVFLLVFGAAMLLLGAGHYWLVPEASIPAAVLVAVLGLLFAVSLLSARASRQRR</sequence>
<feature type="transmembrane region" description="Helical" evidence="2">
    <location>
        <begin position="108"/>
        <end position="133"/>
    </location>
</feature>
<keyword evidence="2" id="KW-0812">Transmembrane</keyword>
<keyword evidence="2" id="KW-1133">Transmembrane helix</keyword>
<evidence type="ECO:0000256" key="1">
    <source>
        <dbReference type="SAM" id="MobiDB-lite"/>
    </source>
</evidence>
<comment type="caution">
    <text evidence="3">The sequence shown here is derived from an EMBL/GenBank/DDBJ whole genome shotgun (WGS) entry which is preliminary data.</text>
</comment>
<evidence type="ECO:0000313" key="4">
    <source>
        <dbReference type="Proteomes" id="UP001524547"/>
    </source>
</evidence>
<gene>
    <name evidence="3" type="ORF">NFI88_05850</name>
</gene>
<accession>A0ABT1VVJ6</accession>
<keyword evidence="4" id="KW-1185">Reference proteome</keyword>
<organism evidence="3 4">
    <name type="scientific">Rhizosaccharibacter radicis</name>
    <dbReference type="NCBI Taxonomy" id="2782605"/>
    <lineage>
        <taxon>Bacteria</taxon>
        <taxon>Pseudomonadati</taxon>
        <taxon>Pseudomonadota</taxon>
        <taxon>Alphaproteobacteria</taxon>
        <taxon>Acetobacterales</taxon>
        <taxon>Acetobacteraceae</taxon>
        <taxon>Rhizosaccharibacter</taxon>
    </lineage>
</organism>
<dbReference type="EMBL" id="JAMZEJ010000003">
    <property type="protein sequence ID" value="MCQ8240367.1"/>
    <property type="molecule type" value="Genomic_DNA"/>
</dbReference>
<evidence type="ECO:0000256" key="2">
    <source>
        <dbReference type="SAM" id="Phobius"/>
    </source>
</evidence>
<evidence type="ECO:0000313" key="3">
    <source>
        <dbReference type="EMBL" id="MCQ8240367.1"/>
    </source>
</evidence>
<dbReference type="Proteomes" id="UP001524547">
    <property type="component" value="Unassembled WGS sequence"/>
</dbReference>
<feature type="region of interest" description="Disordered" evidence="1">
    <location>
        <begin position="1"/>
        <end position="48"/>
    </location>
</feature>
<protein>
    <submittedName>
        <fullName evidence="3">Uncharacterized protein</fullName>
    </submittedName>
</protein>
<reference evidence="3 4" key="1">
    <citation type="submission" date="2022-06" db="EMBL/GenBank/DDBJ databases">
        <title>Rhizosaccharibacter gen. nov. sp. nov. KSS12, endophytic bacteria isolated from sugarcane.</title>
        <authorList>
            <person name="Pitiwittayakul N."/>
        </authorList>
    </citation>
    <scope>NUCLEOTIDE SEQUENCE [LARGE SCALE GENOMIC DNA]</scope>
    <source>
        <strain evidence="3 4">KSS12</strain>
    </source>
</reference>
<keyword evidence="2" id="KW-0472">Membrane</keyword>
<feature type="compositionally biased region" description="Low complexity" evidence="1">
    <location>
        <begin position="28"/>
        <end position="48"/>
    </location>
</feature>
<name>A0ABT1VVJ6_9PROT</name>
<proteinExistence type="predicted"/>
<feature type="compositionally biased region" description="Low complexity" evidence="1">
    <location>
        <begin position="1"/>
        <end position="15"/>
    </location>
</feature>